<dbReference type="Proteomes" id="UP000054321">
    <property type="component" value="Unassembled WGS sequence"/>
</dbReference>
<keyword evidence="1" id="KW-0677">Repeat</keyword>
<dbReference type="Pfam" id="PF24883">
    <property type="entry name" value="NPHP3_N"/>
    <property type="match status" value="1"/>
</dbReference>
<evidence type="ECO:0000256" key="1">
    <source>
        <dbReference type="ARBA" id="ARBA00022737"/>
    </source>
</evidence>
<evidence type="ECO:0000313" key="4">
    <source>
        <dbReference type="Proteomes" id="UP000054321"/>
    </source>
</evidence>
<gene>
    <name evidence="3" type="ORF">OIDMADRAFT_207997</name>
</gene>
<dbReference type="PANTHER" id="PTHR10039">
    <property type="entry name" value="AMELOGENIN"/>
    <property type="match status" value="1"/>
</dbReference>
<dbReference type="InParanoid" id="A0A0C3C4G6"/>
<name>A0A0C3C4G6_OIDMZ</name>
<dbReference type="InterPro" id="IPR027417">
    <property type="entry name" value="P-loop_NTPase"/>
</dbReference>
<dbReference type="SUPFAM" id="SSF52540">
    <property type="entry name" value="P-loop containing nucleoside triphosphate hydrolases"/>
    <property type="match status" value="1"/>
</dbReference>
<evidence type="ECO:0000313" key="3">
    <source>
        <dbReference type="EMBL" id="KIM93793.1"/>
    </source>
</evidence>
<dbReference type="InterPro" id="IPR056884">
    <property type="entry name" value="NPHP3-like_N"/>
</dbReference>
<dbReference type="PANTHER" id="PTHR10039:SF5">
    <property type="entry name" value="NACHT DOMAIN-CONTAINING PROTEIN"/>
    <property type="match status" value="1"/>
</dbReference>
<dbReference type="HOGENOM" id="CLU_002341_4_2_1"/>
<feature type="non-terminal residue" evidence="3">
    <location>
        <position position="545"/>
    </location>
</feature>
<proteinExistence type="predicted"/>
<organism evidence="3 4">
    <name type="scientific">Oidiodendron maius (strain Zn)</name>
    <dbReference type="NCBI Taxonomy" id="913774"/>
    <lineage>
        <taxon>Eukaryota</taxon>
        <taxon>Fungi</taxon>
        <taxon>Dikarya</taxon>
        <taxon>Ascomycota</taxon>
        <taxon>Pezizomycotina</taxon>
        <taxon>Leotiomycetes</taxon>
        <taxon>Leotiomycetes incertae sedis</taxon>
        <taxon>Myxotrichaceae</taxon>
        <taxon>Oidiodendron</taxon>
    </lineage>
</organism>
<accession>A0A0C3C4G6</accession>
<reference evidence="4" key="2">
    <citation type="submission" date="2015-01" db="EMBL/GenBank/DDBJ databases">
        <title>Evolutionary Origins and Diversification of the Mycorrhizal Mutualists.</title>
        <authorList>
            <consortium name="DOE Joint Genome Institute"/>
            <consortium name="Mycorrhizal Genomics Consortium"/>
            <person name="Kohler A."/>
            <person name="Kuo A."/>
            <person name="Nagy L.G."/>
            <person name="Floudas D."/>
            <person name="Copeland A."/>
            <person name="Barry K.W."/>
            <person name="Cichocki N."/>
            <person name="Veneault-Fourrey C."/>
            <person name="LaButti K."/>
            <person name="Lindquist E.A."/>
            <person name="Lipzen A."/>
            <person name="Lundell T."/>
            <person name="Morin E."/>
            <person name="Murat C."/>
            <person name="Riley R."/>
            <person name="Ohm R."/>
            <person name="Sun H."/>
            <person name="Tunlid A."/>
            <person name="Henrissat B."/>
            <person name="Grigoriev I.V."/>
            <person name="Hibbett D.S."/>
            <person name="Martin F."/>
        </authorList>
    </citation>
    <scope>NUCLEOTIDE SEQUENCE [LARGE SCALE GENOMIC DNA]</scope>
    <source>
        <strain evidence="4">Zn</strain>
    </source>
</reference>
<dbReference type="OrthoDB" id="443402at2759"/>
<protein>
    <recommendedName>
        <fullName evidence="2">Nephrocystin 3-like N-terminal domain-containing protein</fullName>
    </recommendedName>
</protein>
<dbReference type="STRING" id="913774.A0A0C3C4G6"/>
<sequence>MDPLTALSVAGAAIQFTDFAIKILATGHELYNSPKRSSAANEEIERTTLYISHLVAKIQRSSNQDGRAGELTGDKQSLSDICGVCVTIANEILKRLEGLKVKGDNCSIRRVLQAALRQTWEARELQSLAKRLEHQAAAISQMLNHTEVVIADEHDKTRCMIIDAIRLAGVFKDKEGDLDDSSELQLVAEAREFEQRLRSEVEDAILHILYYPSMLDRFSEVSETHGTTFEWIFRTQNEMKYNFLDWLETGTGIYWINGKAGSGKSTLMRYICEHLKTKQNLRRWAGQKSLATACHFFWIDGVADQKSQSGLLRSLLYQTLSQYQDLIPVVLPWLWATKYSELRDSLYKSTQLQSLSLSKLKEAFGILVHQNAIDLRMCLFVDGLDEYRGNHGEIADVFEIFTRSPNCKICISSRPLLVFEEVFGKSPQLRLQDLTYMDVQTYVKDNLSSNRRYQALATREQIRAPKLVQEIVQKADGVFLWVKLVVQSLLDGLGNRDEISDLQRRLKLLPPDLEALYQHILRIRTDPVYLEKMSMTLQIIREARE</sequence>
<dbReference type="EMBL" id="KN832893">
    <property type="protein sequence ID" value="KIM93793.1"/>
    <property type="molecule type" value="Genomic_DNA"/>
</dbReference>
<reference evidence="3 4" key="1">
    <citation type="submission" date="2014-04" db="EMBL/GenBank/DDBJ databases">
        <authorList>
            <consortium name="DOE Joint Genome Institute"/>
            <person name="Kuo A."/>
            <person name="Martino E."/>
            <person name="Perotto S."/>
            <person name="Kohler A."/>
            <person name="Nagy L.G."/>
            <person name="Floudas D."/>
            <person name="Copeland A."/>
            <person name="Barry K.W."/>
            <person name="Cichocki N."/>
            <person name="Veneault-Fourrey C."/>
            <person name="LaButti K."/>
            <person name="Lindquist E.A."/>
            <person name="Lipzen A."/>
            <person name="Lundell T."/>
            <person name="Morin E."/>
            <person name="Murat C."/>
            <person name="Sun H."/>
            <person name="Tunlid A."/>
            <person name="Henrissat B."/>
            <person name="Grigoriev I.V."/>
            <person name="Hibbett D.S."/>
            <person name="Martin F."/>
            <person name="Nordberg H.P."/>
            <person name="Cantor M.N."/>
            <person name="Hua S.X."/>
        </authorList>
    </citation>
    <scope>NUCLEOTIDE SEQUENCE [LARGE SCALE GENOMIC DNA]</scope>
    <source>
        <strain evidence="3 4">Zn</strain>
    </source>
</reference>
<dbReference type="AlphaFoldDB" id="A0A0C3C4G6"/>
<keyword evidence="4" id="KW-1185">Reference proteome</keyword>
<evidence type="ECO:0000259" key="2">
    <source>
        <dbReference type="Pfam" id="PF24883"/>
    </source>
</evidence>
<feature type="domain" description="Nephrocystin 3-like N-terminal" evidence="2">
    <location>
        <begin position="228"/>
        <end position="414"/>
    </location>
</feature>
<dbReference type="Gene3D" id="3.40.50.300">
    <property type="entry name" value="P-loop containing nucleotide triphosphate hydrolases"/>
    <property type="match status" value="1"/>
</dbReference>